<gene>
    <name evidence="2" type="ORF">BP5796_09704</name>
</gene>
<proteinExistence type="predicted"/>
<comment type="caution">
    <text evidence="2">The sequence shown here is derived from an EMBL/GenBank/DDBJ whole genome shotgun (WGS) entry which is preliminary data.</text>
</comment>
<feature type="transmembrane region" description="Helical" evidence="1">
    <location>
        <begin position="400"/>
        <end position="425"/>
    </location>
</feature>
<dbReference type="AlphaFoldDB" id="A0A3D8QYX3"/>
<dbReference type="OrthoDB" id="3642468at2759"/>
<sequence length="476" mass="53124">MASIDDYFASRQSLWGEFSSSNKSFLTVSEVWHSKDSNSQPEALHRTVKNRELSTWLDNTETSQPMDTTLKDKKCVLRVAWVPHDRKQGLNDVGAGILEHLTRVFHHQLAQLRFRATFAGAASLIEPSNGRRTSFFCNHPNIAVTWSQCTISGLTSVICIADQRKIVILQDLLSCKFIQALANLEPLPALMCSILCCREIDSLINTVKHTVRQVEVRTGHHTFMSRSEPPATGDLLRLSADMSGCISNLAVNTRRLGVLRELNKFIIDKAFDSQKTKNCDKASNSLKELISNIKTIQKHSEMQKLDVEFFASRAQIQRDALVHLIAEHELLANQELAKDTRRLAVLAQKDSAGIKALTIVATLFIPPTFVSSLFSMPLFDWGSAGTENHTGGTETWKNRLLLYLTVTGPLMLVTFSVWGLLILVWRLKQKKEVKQLRLKARCSTSQGSEVISLVSKRMSGISTSGDSEALLGQFST</sequence>
<evidence type="ECO:0000256" key="1">
    <source>
        <dbReference type="SAM" id="Phobius"/>
    </source>
</evidence>
<organism evidence="2 3">
    <name type="scientific">Coleophoma crateriformis</name>
    <dbReference type="NCBI Taxonomy" id="565419"/>
    <lineage>
        <taxon>Eukaryota</taxon>
        <taxon>Fungi</taxon>
        <taxon>Dikarya</taxon>
        <taxon>Ascomycota</taxon>
        <taxon>Pezizomycotina</taxon>
        <taxon>Leotiomycetes</taxon>
        <taxon>Helotiales</taxon>
        <taxon>Dermateaceae</taxon>
        <taxon>Coleophoma</taxon>
    </lineage>
</organism>
<keyword evidence="1" id="KW-0472">Membrane</keyword>
<evidence type="ECO:0000313" key="2">
    <source>
        <dbReference type="EMBL" id="RDW66955.1"/>
    </source>
</evidence>
<reference evidence="2 3" key="1">
    <citation type="journal article" date="2018" name="IMA Fungus">
        <title>IMA Genome-F 9: Draft genome sequence of Annulohypoxylon stygium, Aspergillus mulundensis, Berkeleyomyces basicola (syn. Thielaviopsis basicola), Ceratocystis smalleyi, two Cercospora beticola strains, Coleophoma cylindrospora, Fusarium fracticaudum, Phialophora cf. hyalina, and Morchella septimelata.</title>
        <authorList>
            <person name="Wingfield B.D."/>
            <person name="Bills G.F."/>
            <person name="Dong Y."/>
            <person name="Huang W."/>
            <person name="Nel W.J."/>
            <person name="Swalarsk-Parry B.S."/>
            <person name="Vaghefi N."/>
            <person name="Wilken P.M."/>
            <person name="An Z."/>
            <person name="de Beer Z.W."/>
            <person name="De Vos L."/>
            <person name="Chen L."/>
            <person name="Duong T.A."/>
            <person name="Gao Y."/>
            <person name="Hammerbacher A."/>
            <person name="Kikkert J.R."/>
            <person name="Li Y."/>
            <person name="Li H."/>
            <person name="Li K."/>
            <person name="Li Q."/>
            <person name="Liu X."/>
            <person name="Ma X."/>
            <person name="Naidoo K."/>
            <person name="Pethybridge S.J."/>
            <person name="Sun J."/>
            <person name="Steenkamp E.T."/>
            <person name="van der Nest M.A."/>
            <person name="van Wyk S."/>
            <person name="Wingfield M.J."/>
            <person name="Xiong C."/>
            <person name="Yue Q."/>
            <person name="Zhang X."/>
        </authorList>
    </citation>
    <scope>NUCLEOTIDE SEQUENCE [LARGE SCALE GENOMIC DNA]</scope>
    <source>
        <strain evidence="2 3">BP5796</strain>
    </source>
</reference>
<protein>
    <submittedName>
        <fullName evidence="2">Uncharacterized protein</fullName>
    </submittedName>
</protein>
<dbReference type="EMBL" id="PDLN01000014">
    <property type="protein sequence ID" value="RDW66955.1"/>
    <property type="molecule type" value="Genomic_DNA"/>
</dbReference>
<name>A0A3D8QYX3_9HELO</name>
<keyword evidence="1" id="KW-1133">Transmembrane helix</keyword>
<keyword evidence="1" id="KW-0812">Transmembrane</keyword>
<feature type="transmembrane region" description="Helical" evidence="1">
    <location>
        <begin position="356"/>
        <end position="380"/>
    </location>
</feature>
<evidence type="ECO:0000313" key="3">
    <source>
        <dbReference type="Proteomes" id="UP000256328"/>
    </source>
</evidence>
<accession>A0A3D8QYX3</accession>
<dbReference type="Proteomes" id="UP000256328">
    <property type="component" value="Unassembled WGS sequence"/>
</dbReference>
<dbReference type="Gene3D" id="1.20.58.340">
    <property type="entry name" value="Magnesium transport protein CorA, transmembrane region"/>
    <property type="match status" value="1"/>
</dbReference>
<keyword evidence="3" id="KW-1185">Reference proteome</keyword>